<dbReference type="Proteomes" id="UP000184301">
    <property type="component" value="Unassembled WGS sequence"/>
</dbReference>
<feature type="region of interest" description="Disordered" evidence="1">
    <location>
        <begin position="79"/>
        <end position="98"/>
    </location>
</feature>
<protein>
    <submittedName>
        <fullName evidence="2">Uncharacterized protein</fullName>
    </submittedName>
</protein>
<dbReference type="RefSeq" id="WP_073103970.1">
    <property type="nucleotide sequence ID" value="NZ_FQZY01000006.1"/>
</dbReference>
<organism evidence="2 3">
    <name type="scientific">Hespellia stercorisuis DSM 15480</name>
    <dbReference type="NCBI Taxonomy" id="1121950"/>
    <lineage>
        <taxon>Bacteria</taxon>
        <taxon>Bacillati</taxon>
        <taxon>Bacillota</taxon>
        <taxon>Clostridia</taxon>
        <taxon>Lachnospirales</taxon>
        <taxon>Lachnospiraceae</taxon>
        <taxon>Hespellia</taxon>
    </lineage>
</organism>
<evidence type="ECO:0000313" key="2">
    <source>
        <dbReference type="EMBL" id="SHJ29372.1"/>
    </source>
</evidence>
<sequence>MHDIEQLFTFACSGDISGLEEYYKNGGTKNIRYQKFGTEHSLMMGAFRNCQFATMDYLKSQGETLTEAEAAALQRALGQMERAKHLADPKEKERESSR</sequence>
<keyword evidence="3" id="KW-1185">Reference proteome</keyword>
<accession>A0A1M6I4M4</accession>
<proteinExistence type="predicted"/>
<dbReference type="EMBL" id="FQZY01000006">
    <property type="protein sequence ID" value="SHJ29372.1"/>
    <property type="molecule type" value="Genomic_DNA"/>
</dbReference>
<reference evidence="2 3" key="1">
    <citation type="submission" date="2016-11" db="EMBL/GenBank/DDBJ databases">
        <authorList>
            <person name="Jaros S."/>
            <person name="Januszkiewicz K."/>
            <person name="Wedrychowicz H."/>
        </authorList>
    </citation>
    <scope>NUCLEOTIDE SEQUENCE [LARGE SCALE GENOMIC DNA]</scope>
    <source>
        <strain evidence="2 3">DSM 15480</strain>
    </source>
</reference>
<dbReference type="OrthoDB" id="9984375at2"/>
<dbReference type="AlphaFoldDB" id="A0A1M6I4M4"/>
<gene>
    <name evidence="2" type="ORF">SAMN02745243_00224</name>
</gene>
<evidence type="ECO:0000256" key="1">
    <source>
        <dbReference type="SAM" id="MobiDB-lite"/>
    </source>
</evidence>
<evidence type="ECO:0000313" key="3">
    <source>
        <dbReference type="Proteomes" id="UP000184301"/>
    </source>
</evidence>
<name>A0A1M6I4M4_9FIRM</name>
<feature type="compositionally biased region" description="Basic and acidic residues" evidence="1">
    <location>
        <begin position="81"/>
        <end position="98"/>
    </location>
</feature>